<dbReference type="RefSeq" id="WP_024732511.1">
    <property type="nucleotide sequence ID" value="NZ_BAABYU010000001.1"/>
</dbReference>
<dbReference type="InterPro" id="IPR007221">
    <property type="entry name" value="MreC"/>
</dbReference>
<gene>
    <name evidence="9" type="primary">mreC</name>
    <name evidence="9" type="ORF">DW016_02085</name>
</gene>
<evidence type="ECO:0000256" key="6">
    <source>
        <dbReference type="SAM" id="Coils"/>
    </source>
</evidence>
<evidence type="ECO:0000313" key="9">
    <source>
        <dbReference type="EMBL" id="RGE90064.1"/>
    </source>
</evidence>
<feature type="domain" description="Rod shape-determining protein MreC beta-barrel core" evidence="8">
    <location>
        <begin position="125"/>
        <end position="274"/>
    </location>
</feature>
<keyword evidence="10" id="KW-1185">Reference proteome</keyword>
<evidence type="ECO:0000256" key="5">
    <source>
        <dbReference type="PIRNR" id="PIRNR038471"/>
    </source>
</evidence>
<sequence length="295" mass="32495">MKTRNQKGLESKYWLLIIVAACILCMAATFFAGVKSGPVRVIADYTVVPMQKGINVIGTWVNGVADNFVTLKSVQKENKTLKEQNANLKMENNQLQQKAVELERFYDLYKMDQNTSDYPKVGARVIANDGSNWFTSFTIDKGSADGIREDMNVLSGNGLVGIVTKVNAHSSTVRSIIDEVNISSMIMTTFDQCIVSGDLKLINNGVVKFEQLANNENEVAVGEQIVTSNISSKYLQGLLIGYVSEVNVDSNNLTRSGYIIPAVDFKKLQEVLVITTTKQDLIDNGNQTQSDSSEK</sequence>
<dbReference type="Gene3D" id="2.40.10.340">
    <property type="entry name" value="Rod shape-determining protein MreC, domain 1"/>
    <property type="match status" value="1"/>
</dbReference>
<dbReference type="AlphaFoldDB" id="A0A3E3K5T7"/>
<proteinExistence type="inferred from homology"/>
<dbReference type="InterPro" id="IPR055342">
    <property type="entry name" value="MreC_beta-barrel_core"/>
</dbReference>
<dbReference type="PANTHER" id="PTHR34138">
    <property type="entry name" value="CELL SHAPE-DETERMINING PROTEIN MREC"/>
    <property type="match status" value="1"/>
</dbReference>
<keyword evidence="7" id="KW-0472">Membrane</keyword>
<keyword evidence="7" id="KW-0812">Transmembrane</keyword>
<dbReference type="GeneID" id="97192652"/>
<dbReference type="PIRSF" id="PIRSF038471">
    <property type="entry name" value="MreC"/>
    <property type="match status" value="1"/>
</dbReference>
<accession>A0A3E3K5T7</accession>
<dbReference type="Pfam" id="PF04085">
    <property type="entry name" value="MreC"/>
    <property type="match status" value="1"/>
</dbReference>
<evidence type="ECO:0000313" key="10">
    <source>
        <dbReference type="Proteomes" id="UP000261080"/>
    </source>
</evidence>
<protein>
    <recommendedName>
        <fullName evidence="2 5">Cell shape-determining protein MreC</fullName>
    </recommendedName>
    <alternativeName>
        <fullName evidence="4 5">Cell shape protein MreC</fullName>
    </alternativeName>
</protein>
<dbReference type="Proteomes" id="UP000261080">
    <property type="component" value="Unassembled WGS sequence"/>
</dbReference>
<reference evidence="9 10" key="1">
    <citation type="submission" date="2018-08" db="EMBL/GenBank/DDBJ databases">
        <title>A genome reference for cultivated species of the human gut microbiota.</title>
        <authorList>
            <person name="Zou Y."/>
            <person name="Xue W."/>
            <person name="Luo G."/>
        </authorList>
    </citation>
    <scope>NUCLEOTIDE SEQUENCE [LARGE SCALE GENOMIC DNA]</scope>
    <source>
        <strain evidence="9 10">AF37-2AT</strain>
    </source>
</reference>
<keyword evidence="7" id="KW-1133">Transmembrane helix</keyword>
<comment type="function">
    <text evidence="5">Involved in formation and maintenance of cell shape.</text>
</comment>
<dbReference type="GO" id="GO:0008360">
    <property type="term" value="P:regulation of cell shape"/>
    <property type="evidence" value="ECO:0007669"/>
    <property type="project" value="UniProtKB-KW"/>
</dbReference>
<dbReference type="GO" id="GO:0005886">
    <property type="term" value="C:plasma membrane"/>
    <property type="evidence" value="ECO:0007669"/>
    <property type="project" value="TreeGrafter"/>
</dbReference>
<dbReference type="Gene3D" id="2.40.10.350">
    <property type="entry name" value="Rod shape-determining protein MreC, domain 2"/>
    <property type="match status" value="1"/>
</dbReference>
<dbReference type="InterPro" id="IPR042175">
    <property type="entry name" value="Cell/Rod_MreC_2"/>
</dbReference>
<evidence type="ECO:0000256" key="4">
    <source>
        <dbReference type="ARBA" id="ARBA00032089"/>
    </source>
</evidence>
<dbReference type="EMBL" id="QVLX01000001">
    <property type="protein sequence ID" value="RGE90064.1"/>
    <property type="molecule type" value="Genomic_DNA"/>
</dbReference>
<keyword evidence="3 5" id="KW-0133">Cell shape</keyword>
<evidence type="ECO:0000256" key="2">
    <source>
        <dbReference type="ARBA" id="ARBA00013855"/>
    </source>
</evidence>
<dbReference type="PANTHER" id="PTHR34138:SF1">
    <property type="entry name" value="CELL SHAPE-DETERMINING PROTEIN MREC"/>
    <property type="match status" value="1"/>
</dbReference>
<dbReference type="NCBIfam" id="TIGR00219">
    <property type="entry name" value="mreC"/>
    <property type="match status" value="1"/>
</dbReference>
<evidence type="ECO:0000256" key="7">
    <source>
        <dbReference type="SAM" id="Phobius"/>
    </source>
</evidence>
<dbReference type="InterPro" id="IPR042177">
    <property type="entry name" value="Cell/Rod_1"/>
</dbReference>
<name>A0A3E3K5T7_9FIRM</name>
<evidence type="ECO:0000259" key="8">
    <source>
        <dbReference type="Pfam" id="PF04085"/>
    </source>
</evidence>
<organism evidence="9 10">
    <name type="scientific">Sellimonas intestinalis</name>
    <dbReference type="NCBI Taxonomy" id="1653434"/>
    <lineage>
        <taxon>Bacteria</taxon>
        <taxon>Bacillati</taxon>
        <taxon>Bacillota</taxon>
        <taxon>Clostridia</taxon>
        <taxon>Lachnospirales</taxon>
        <taxon>Lachnospiraceae</taxon>
        <taxon>Sellimonas</taxon>
    </lineage>
</organism>
<dbReference type="OrthoDB" id="9792313at2"/>
<comment type="caution">
    <text evidence="9">The sequence shown here is derived from an EMBL/GenBank/DDBJ whole genome shotgun (WGS) entry which is preliminary data.</text>
</comment>
<feature type="coiled-coil region" evidence="6">
    <location>
        <begin position="71"/>
        <end position="105"/>
    </location>
</feature>
<comment type="similarity">
    <text evidence="1 5">Belongs to the MreC family.</text>
</comment>
<keyword evidence="6" id="KW-0175">Coiled coil</keyword>
<evidence type="ECO:0000256" key="3">
    <source>
        <dbReference type="ARBA" id="ARBA00022960"/>
    </source>
</evidence>
<feature type="transmembrane region" description="Helical" evidence="7">
    <location>
        <begin position="12"/>
        <end position="34"/>
    </location>
</feature>
<evidence type="ECO:0000256" key="1">
    <source>
        <dbReference type="ARBA" id="ARBA00009369"/>
    </source>
</evidence>